<comment type="similarity">
    <text evidence="8 10">Belongs to the E3 ubiquitin-protein ligase UBR1-like family.</text>
</comment>
<keyword evidence="14" id="KW-1185">Reference proteome</keyword>
<dbReference type="GO" id="GO:0000151">
    <property type="term" value="C:ubiquitin ligase complex"/>
    <property type="evidence" value="ECO:0007669"/>
    <property type="project" value="TreeGrafter"/>
</dbReference>
<dbReference type="Gene3D" id="3.30.1390.10">
    <property type="match status" value="1"/>
</dbReference>
<dbReference type="OrthoDB" id="26387at2759"/>
<keyword evidence="5 10" id="KW-0863">Zinc-finger</keyword>
<dbReference type="GO" id="GO:0016567">
    <property type="term" value="P:protein ubiquitination"/>
    <property type="evidence" value="ECO:0007669"/>
    <property type="project" value="UniProtKB-UniRule"/>
</dbReference>
<dbReference type="InterPro" id="IPR003769">
    <property type="entry name" value="ClpS_core"/>
</dbReference>
<dbReference type="CDD" id="cd19673">
    <property type="entry name" value="UBR-box_UBR3"/>
    <property type="match status" value="1"/>
</dbReference>
<dbReference type="Proteomes" id="UP000243217">
    <property type="component" value="Unassembled WGS sequence"/>
</dbReference>
<dbReference type="FunFam" id="2.10.110.30:FF:000002">
    <property type="entry name" value="Putative e3 ubiquitin-protein ligase ubr3"/>
    <property type="match status" value="1"/>
</dbReference>
<dbReference type="GO" id="GO:0061630">
    <property type="term" value="F:ubiquitin protein ligase activity"/>
    <property type="evidence" value="ECO:0007669"/>
    <property type="project" value="UniProtKB-UniRule"/>
</dbReference>
<dbReference type="Gene3D" id="2.10.110.30">
    <property type="match status" value="1"/>
</dbReference>
<evidence type="ECO:0000313" key="13">
    <source>
        <dbReference type="EMBL" id="OQR81787.1"/>
    </source>
</evidence>
<dbReference type="Pfam" id="PF22960">
    <property type="entry name" value="WHD_UBR1"/>
    <property type="match status" value="1"/>
</dbReference>
<dbReference type="PANTHER" id="PTHR21497:SF24">
    <property type="entry name" value="E3 UBIQUITIN-PROTEIN LIGASE UBR1"/>
    <property type="match status" value="1"/>
</dbReference>
<dbReference type="STRING" id="74557.A0A1V9Y7U1"/>
<evidence type="ECO:0000256" key="4">
    <source>
        <dbReference type="ARBA" id="ARBA00022723"/>
    </source>
</evidence>
<dbReference type="PROSITE" id="PS51157">
    <property type="entry name" value="ZF_UBR"/>
    <property type="match status" value="1"/>
</dbReference>
<dbReference type="InterPro" id="IPR014719">
    <property type="entry name" value="Ribosomal_bL12_C/ClpS-like"/>
</dbReference>
<evidence type="ECO:0000256" key="1">
    <source>
        <dbReference type="ARBA" id="ARBA00000900"/>
    </source>
</evidence>
<protein>
    <recommendedName>
        <fullName evidence="10">E3 ubiquitin-protein ligase</fullName>
        <ecNumber evidence="10">2.3.2.27</ecNumber>
    </recommendedName>
</protein>
<keyword evidence="7 10" id="KW-0862">Zinc</keyword>
<dbReference type="SMART" id="SM00396">
    <property type="entry name" value="ZnF_UBR1"/>
    <property type="match status" value="1"/>
</dbReference>
<dbReference type="Pfam" id="PF18995">
    <property type="entry name" value="PRT6_C"/>
    <property type="match status" value="1"/>
</dbReference>
<dbReference type="InterPro" id="IPR055194">
    <property type="entry name" value="UBR1-like_WH"/>
</dbReference>
<name>A0A1V9Y7U1_9STRA</name>
<dbReference type="InterPro" id="IPR003126">
    <property type="entry name" value="Znf_UBR"/>
</dbReference>
<evidence type="ECO:0000256" key="10">
    <source>
        <dbReference type="RuleBase" id="RU366018"/>
    </source>
</evidence>
<evidence type="ECO:0000313" key="14">
    <source>
        <dbReference type="Proteomes" id="UP000243217"/>
    </source>
</evidence>
<comment type="pathway">
    <text evidence="2 10">Protein modification; protein ubiquitination.</text>
</comment>
<comment type="caution">
    <text evidence="13">The sequence shown here is derived from an EMBL/GenBank/DDBJ whole genome shotgun (WGS) entry which is preliminary data.</text>
</comment>
<feature type="domain" description="UBR-type" evidence="12">
    <location>
        <begin position="92"/>
        <end position="163"/>
    </location>
</feature>
<dbReference type="PANTHER" id="PTHR21497">
    <property type="entry name" value="UBIQUITIN LIGASE E3 ALPHA-RELATED"/>
    <property type="match status" value="1"/>
</dbReference>
<dbReference type="GO" id="GO:0008270">
    <property type="term" value="F:zinc ion binding"/>
    <property type="evidence" value="ECO:0007669"/>
    <property type="project" value="UniProtKB-UniRule"/>
</dbReference>
<evidence type="ECO:0000256" key="8">
    <source>
        <dbReference type="ARBA" id="ARBA00046341"/>
    </source>
</evidence>
<dbReference type="GO" id="GO:0071596">
    <property type="term" value="P:ubiquitin-dependent protein catabolic process via the N-end rule pathway"/>
    <property type="evidence" value="ECO:0007669"/>
    <property type="project" value="UniProtKB-UniRule"/>
</dbReference>
<dbReference type="EMBL" id="JNBS01004899">
    <property type="protein sequence ID" value="OQR81787.1"/>
    <property type="molecule type" value="Genomic_DNA"/>
</dbReference>
<dbReference type="InterPro" id="IPR044046">
    <property type="entry name" value="E3_ligase_UBR-like_C"/>
</dbReference>
<feature type="zinc finger region" description="UBR-type" evidence="9">
    <location>
        <begin position="92"/>
        <end position="163"/>
    </location>
</feature>
<organism evidence="13 14">
    <name type="scientific">Thraustotheca clavata</name>
    <dbReference type="NCBI Taxonomy" id="74557"/>
    <lineage>
        <taxon>Eukaryota</taxon>
        <taxon>Sar</taxon>
        <taxon>Stramenopiles</taxon>
        <taxon>Oomycota</taxon>
        <taxon>Saprolegniomycetes</taxon>
        <taxon>Saprolegniales</taxon>
        <taxon>Achlyaceae</taxon>
        <taxon>Thraustotheca</taxon>
    </lineage>
</organism>
<dbReference type="EC" id="2.3.2.27" evidence="10"/>
<evidence type="ECO:0000256" key="9">
    <source>
        <dbReference type="PROSITE-ProRule" id="PRU00508"/>
    </source>
</evidence>
<reference evidence="13 14" key="1">
    <citation type="journal article" date="2014" name="Genome Biol. Evol.">
        <title>The secreted proteins of Achlya hypogyna and Thraustotheca clavata identify the ancestral oomycete secretome and reveal gene acquisitions by horizontal gene transfer.</title>
        <authorList>
            <person name="Misner I."/>
            <person name="Blouin N."/>
            <person name="Leonard G."/>
            <person name="Richards T.A."/>
            <person name="Lane C.E."/>
        </authorList>
    </citation>
    <scope>NUCLEOTIDE SEQUENCE [LARGE SCALE GENOMIC DNA]</scope>
    <source>
        <strain evidence="13 14">ATCC 34112</strain>
    </source>
</reference>
<evidence type="ECO:0000256" key="5">
    <source>
        <dbReference type="ARBA" id="ARBA00022771"/>
    </source>
</evidence>
<sequence>MELARKMTDTAEFAQLAFLWAVDNGEVDGRDIREGLDVLLTCMVDVHGKQKKILTPQIIPLNAMRKGRPKMLKNMPMINPVLARLAAKKQRKVCGYIFKADEMAYSCRDCQHDSTCVMCQKCFADSNHEGHDVSFQRTSAGGCCDCGDAEAWDKKGFCSKHPGRDHDASKTKEMDLPKGIKEIAAPLINTVVQYVYDVLTMAENAIEVTKLMKEIGSKIAPDIRATWSEKKEERKEKEGTEIEYDVRLHSDDIHPFQDVVKAIRTHLNVSKTKAISIANHSDAEGSSIIATTSSLCYATHVINALESYTLSVAPTRHSNHIRHLDYILDWLRQLCEVSDSLAHIVSQAITAPRESLSPDHCIASLSLDWTLKDFLRAHPVNANALAFFHTMFPMNIKFAKWIPSYEDSSMLAIYLDEMRSIDREACDAINPTLSDSKWSTLNALVRNYNLLNKPASQKLNQLFHELILNQHLKHTMMSAFVSSYLHNTKSYLKGLGASSDSIFDFATQLLTVPSLLVPYMGNDNSIVSILLSALSMVLETSTKVVVLPNRKRGPMFQPDNPAISHSKYKHAADNLEFALGNGTAADLICHKDHYTQWLHCLRLLQYSDAQVRRCRGEAHVEYESESWFSTFNLGIKMHALFPLILQGLTTEAVASTNISLSQLVQLAVAEMKAVALGQCVVHSKKLHGGFAGTDYCLRLEEDSMWRDASSLHIPLHRFVAALFKHVLYIQKNDRFDTQDWKLLMGMNALDVEDILLILDAPLKCLVMSSQIQSNLWRRNGDENMITQLFNYSALPYCVNYRDSDLFLLQIGITLLGPEHILQLILDRYQLCHYFKLTDKKSEIEFDEEQTTHMVEELLRLLIVLGTNVPSSTGAEYEEDFLTNEMLHHLMVKFSSFSELSENIALPLGGQETISTARLEPVLGKLATFVPPNGMEPGKYELKPEYMEMCNPYHVHLNRELHEQARVRCASWRKKTSAAPLVVPKAPLAVFSNVPGILTTPGTMKLLLHLLKTIEATNVSETVISMTLDVLVFGVQVAVQTNDSTFWKNIQPFIPIFQKSKSNPDMLDKEQREVLEWLLNTLPKHSAECALLLNSAPTTPNNEDDKTASRELTLQERKEQAKQRALAAMARQQAMFSKMMTDEDEDMMDEDMMDEDDSTTKKRSLDSSESSEREKKAKVERCCILCHESSKPSEMGMVAFVHQSTVLSDTFRPHPDIALELAGNATRKDIDNLIDHMKLVSCPDDGPTLFAVRDSFSSGHRMSLNDFFWDMVEDEDEEGARPRSGTSDMESGNEGLEETPPFRPEATPEHAAVLNAFDGVIQEAMRQLPRISRRRTYRYHAPNSSKRGLAFVPCGLFARTCQHTVHMRCLDTYIHTLQEKAMRGEEFDGMQAVDGDANMTQFLCPLCKTLCNILLPVVDAEKKSQVAEYTVATRNHWYDIIQDDSKQWNRWFHPHTKSMDDEIYDVWKGYFEDVLWEPHGIFEKAAPYLWSSCAYTIAATLGDVQDESFDTFNIMIDPWPATLEKEMASLSVIAKFARWSFSMLQFTSDSKVIYETVKRCCPIEQESKRDYNKYTKLIGSIDACIRGTILGLLVADTFTAFVVSSVIAKDLKVIAEMVPVFTVADYLQRFFDSFFVQEKLKDVSLFHDVSTLKDKSSGVDSRVHNTRHQTTASAISVTNATHRRMLSKYAKWEAKATDDNVKGALELLRRMCELEKDLRLKAIPDMKAFAPTLEGIVKYNRLLVRRMQLFYCCLASKDESVTAPSLLEIATSPKSALATVWQWCVTRKASQAELGAASQDATRRCDHADHMSEAYVANMFIIRDQTQPISLIHLPAQYDELYSHHIHQACSRCNQVPNDPGLCLVCGALLCCAENCCSYVQQRHGPSIGECTRHAIECGGGLGLVLVLQQCRVVLLGGSMVAHFPCPYVDAHGEEDQGLQRGRPLKLDTSRYALLQTLWRSHRLFAEVSRLRNQRESQQPINTTYI</sequence>
<accession>A0A1V9Y7U1</accession>
<keyword evidence="6 10" id="KW-0833">Ubl conjugation pathway</keyword>
<evidence type="ECO:0000256" key="7">
    <source>
        <dbReference type="ARBA" id="ARBA00022833"/>
    </source>
</evidence>
<dbReference type="Pfam" id="PF02207">
    <property type="entry name" value="zf-UBR"/>
    <property type="match status" value="1"/>
</dbReference>
<dbReference type="GO" id="GO:0005737">
    <property type="term" value="C:cytoplasm"/>
    <property type="evidence" value="ECO:0007669"/>
    <property type="project" value="TreeGrafter"/>
</dbReference>
<evidence type="ECO:0000259" key="12">
    <source>
        <dbReference type="PROSITE" id="PS51157"/>
    </source>
</evidence>
<gene>
    <name evidence="13" type="ORF">THRCLA_11410</name>
</gene>
<comment type="catalytic activity">
    <reaction evidence="1 10">
        <text>S-ubiquitinyl-[E2 ubiquitin-conjugating enzyme]-L-cysteine + [acceptor protein]-L-lysine = [E2 ubiquitin-conjugating enzyme]-L-cysteine + N(6)-ubiquitinyl-[acceptor protein]-L-lysine.</text>
        <dbReference type="EC" id="2.3.2.27"/>
    </reaction>
</comment>
<feature type="region of interest" description="Disordered" evidence="11">
    <location>
        <begin position="1150"/>
        <end position="1172"/>
    </location>
</feature>
<dbReference type="Pfam" id="PF02617">
    <property type="entry name" value="ClpS"/>
    <property type="match status" value="1"/>
</dbReference>
<evidence type="ECO:0000256" key="6">
    <source>
        <dbReference type="ARBA" id="ARBA00022786"/>
    </source>
</evidence>
<evidence type="ECO:0000256" key="3">
    <source>
        <dbReference type="ARBA" id="ARBA00022679"/>
    </source>
</evidence>
<keyword evidence="3 10" id="KW-0808">Transferase</keyword>
<feature type="region of interest" description="Disordered" evidence="11">
    <location>
        <begin position="1274"/>
        <end position="1304"/>
    </location>
</feature>
<comment type="function">
    <text evidence="10">Ubiquitin ligase protein which is a component of the N-end rule pathway. Recognizes and binds to proteins bearing specific N-terminal residues that are destabilizing according to the N-end rule, leading to their ubiquitination and subsequent degradation.</text>
</comment>
<evidence type="ECO:0000256" key="11">
    <source>
        <dbReference type="SAM" id="MobiDB-lite"/>
    </source>
</evidence>
<feature type="compositionally biased region" description="Basic and acidic residues" evidence="11">
    <location>
        <begin position="1157"/>
        <end position="1172"/>
    </location>
</feature>
<evidence type="ECO:0000256" key="2">
    <source>
        <dbReference type="ARBA" id="ARBA00004906"/>
    </source>
</evidence>
<dbReference type="UniPathway" id="UPA00143"/>
<keyword evidence="4 10" id="KW-0479">Metal-binding</keyword>
<dbReference type="InterPro" id="IPR039164">
    <property type="entry name" value="UBR1-like"/>
</dbReference>
<proteinExistence type="inferred from homology"/>